<feature type="region of interest" description="Disordered" evidence="1">
    <location>
        <begin position="156"/>
        <end position="215"/>
    </location>
</feature>
<accession>A0A0C3AGH8</accession>
<dbReference type="OrthoDB" id="3070469at2759"/>
<evidence type="ECO:0000313" key="3">
    <source>
        <dbReference type="Proteomes" id="UP000054166"/>
    </source>
</evidence>
<dbReference type="Proteomes" id="UP000054166">
    <property type="component" value="Unassembled WGS sequence"/>
</dbReference>
<feature type="compositionally biased region" description="Low complexity" evidence="1">
    <location>
        <begin position="157"/>
        <end position="168"/>
    </location>
</feature>
<name>A0A0C3AGH8_PILCF</name>
<dbReference type="EMBL" id="KN833102">
    <property type="protein sequence ID" value="KIM72918.1"/>
    <property type="molecule type" value="Genomic_DNA"/>
</dbReference>
<organism evidence="2 3">
    <name type="scientific">Piloderma croceum (strain F 1598)</name>
    <dbReference type="NCBI Taxonomy" id="765440"/>
    <lineage>
        <taxon>Eukaryota</taxon>
        <taxon>Fungi</taxon>
        <taxon>Dikarya</taxon>
        <taxon>Basidiomycota</taxon>
        <taxon>Agaricomycotina</taxon>
        <taxon>Agaricomycetes</taxon>
        <taxon>Agaricomycetidae</taxon>
        <taxon>Atheliales</taxon>
        <taxon>Atheliaceae</taxon>
        <taxon>Piloderma</taxon>
    </lineage>
</organism>
<dbReference type="STRING" id="765440.A0A0C3AGH8"/>
<dbReference type="AlphaFoldDB" id="A0A0C3AGH8"/>
<dbReference type="HOGENOM" id="CLU_1283702_0_0_1"/>
<evidence type="ECO:0000256" key="1">
    <source>
        <dbReference type="SAM" id="MobiDB-lite"/>
    </source>
</evidence>
<reference evidence="3" key="2">
    <citation type="submission" date="2015-01" db="EMBL/GenBank/DDBJ databases">
        <title>Evolutionary Origins and Diversification of the Mycorrhizal Mutualists.</title>
        <authorList>
            <consortium name="DOE Joint Genome Institute"/>
            <consortium name="Mycorrhizal Genomics Consortium"/>
            <person name="Kohler A."/>
            <person name="Kuo A."/>
            <person name="Nagy L.G."/>
            <person name="Floudas D."/>
            <person name="Copeland A."/>
            <person name="Barry K.W."/>
            <person name="Cichocki N."/>
            <person name="Veneault-Fourrey C."/>
            <person name="LaButti K."/>
            <person name="Lindquist E.A."/>
            <person name="Lipzen A."/>
            <person name="Lundell T."/>
            <person name="Morin E."/>
            <person name="Murat C."/>
            <person name="Riley R."/>
            <person name="Ohm R."/>
            <person name="Sun H."/>
            <person name="Tunlid A."/>
            <person name="Henrissat B."/>
            <person name="Grigoriev I.V."/>
            <person name="Hibbett D.S."/>
            <person name="Martin F."/>
        </authorList>
    </citation>
    <scope>NUCLEOTIDE SEQUENCE [LARGE SCALE GENOMIC DNA]</scope>
    <source>
        <strain evidence="3">F 1598</strain>
    </source>
</reference>
<dbReference type="InParanoid" id="A0A0C3AGH8"/>
<keyword evidence="3" id="KW-1185">Reference proteome</keyword>
<protein>
    <submittedName>
        <fullName evidence="2">Uncharacterized protein</fullName>
    </submittedName>
</protein>
<proteinExistence type="predicted"/>
<reference evidence="2 3" key="1">
    <citation type="submission" date="2014-04" db="EMBL/GenBank/DDBJ databases">
        <authorList>
            <consortium name="DOE Joint Genome Institute"/>
            <person name="Kuo A."/>
            <person name="Tarkka M."/>
            <person name="Buscot F."/>
            <person name="Kohler A."/>
            <person name="Nagy L.G."/>
            <person name="Floudas D."/>
            <person name="Copeland A."/>
            <person name="Barry K.W."/>
            <person name="Cichocki N."/>
            <person name="Veneault-Fourrey C."/>
            <person name="LaButti K."/>
            <person name="Lindquist E.A."/>
            <person name="Lipzen A."/>
            <person name="Lundell T."/>
            <person name="Morin E."/>
            <person name="Murat C."/>
            <person name="Sun H."/>
            <person name="Tunlid A."/>
            <person name="Henrissat B."/>
            <person name="Grigoriev I.V."/>
            <person name="Hibbett D.S."/>
            <person name="Martin F."/>
            <person name="Nordberg H.P."/>
            <person name="Cantor M.N."/>
            <person name="Hua S.X."/>
        </authorList>
    </citation>
    <scope>NUCLEOTIDE SEQUENCE [LARGE SCALE GENOMIC DNA]</scope>
    <source>
        <strain evidence="2 3">F 1598</strain>
    </source>
</reference>
<feature type="compositionally biased region" description="Polar residues" evidence="1">
    <location>
        <begin position="194"/>
        <end position="215"/>
    </location>
</feature>
<evidence type="ECO:0000313" key="2">
    <source>
        <dbReference type="EMBL" id="KIM72918.1"/>
    </source>
</evidence>
<gene>
    <name evidence="2" type="ORF">PILCRDRAFT_15718</name>
</gene>
<sequence length="215" mass="22982">MTHSLDEDGMARSLSPKQSVIDKLFQRLTTLSIQLESAIELSSSLQSRHAAAQSTISVLKSKVSSFESLAQQFQAPSLPTPHLDSLTQVLNDWKNPSRANGLPSARNGLLSAISHPHAKSGNPNTSVAKFDAGLASLAVLQRQQQHTQTLAIDCGAESESTTTSTHASLGRLYTPSLPDDSNDVDSLRKDTADLNLSSLQNSKDATSIHQRASIA</sequence>